<evidence type="ECO:0000313" key="2">
    <source>
        <dbReference type="Proteomes" id="UP000288216"/>
    </source>
</evidence>
<dbReference type="OMA" id="MFGVPGK"/>
<dbReference type="PANTHER" id="PTHR36682:SF1">
    <property type="entry name" value="RAB15 EFFECTOR PROTEIN"/>
    <property type="match status" value="1"/>
</dbReference>
<evidence type="ECO:0000313" key="1">
    <source>
        <dbReference type="EMBL" id="GCB79066.1"/>
    </source>
</evidence>
<accession>A0A401Q134</accession>
<name>A0A401Q134_SCYTO</name>
<dbReference type="OrthoDB" id="8519068at2759"/>
<protein>
    <recommendedName>
        <fullName evidence="3">Rab15 effector protein</fullName>
    </recommendedName>
</protein>
<comment type="caution">
    <text evidence="1">The sequence shown here is derived from an EMBL/GenBank/DDBJ whole genome shotgun (WGS) entry which is preliminary data.</text>
</comment>
<dbReference type="EMBL" id="BFAA01010575">
    <property type="protein sequence ID" value="GCB79066.1"/>
    <property type="molecule type" value="Genomic_DNA"/>
</dbReference>
<dbReference type="Proteomes" id="UP000288216">
    <property type="component" value="Unassembled WGS sequence"/>
</dbReference>
<dbReference type="AlphaFoldDB" id="A0A401Q134"/>
<evidence type="ECO:0008006" key="3">
    <source>
        <dbReference type="Google" id="ProtNLM"/>
    </source>
</evidence>
<organism evidence="1 2">
    <name type="scientific">Scyliorhinus torazame</name>
    <name type="common">Cloudy catshark</name>
    <name type="synonym">Catulus torazame</name>
    <dbReference type="NCBI Taxonomy" id="75743"/>
    <lineage>
        <taxon>Eukaryota</taxon>
        <taxon>Metazoa</taxon>
        <taxon>Chordata</taxon>
        <taxon>Craniata</taxon>
        <taxon>Vertebrata</taxon>
        <taxon>Chondrichthyes</taxon>
        <taxon>Elasmobranchii</taxon>
        <taxon>Galeomorphii</taxon>
        <taxon>Galeoidea</taxon>
        <taxon>Carcharhiniformes</taxon>
        <taxon>Scyliorhinidae</taxon>
        <taxon>Scyliorhinus</taxon>
    </lineage>
</organism>
<sequence>MRANIIKEMLKTPEKYFIHQFNQSIVFASQRTKEYIGFKDPESNLKINNSMLINIFLMTYIDRSIQCKLTESISCTKMTEEQAILLGIDWVWAVQDASSKNPKVQIAVQVIHMENKENQLMEKRFQLTESMKLARQESINKTHPEKISDFCSSIGKDCYGLFLFFGRKDDLKSIWGILSNDFHTHLGYGQAVDDAFLLDCIEKAKTFVTPGRMLELILQNEGMPESSQPICVKFTQ</sequence>
<keyword evidence="2" id="KW-1185">Reference proteome</keyword>
<reference evidence="1 2" key="1">
    <citation type="journal article" date="2018" name="Nat. Ecol. Evol.">
        <title>Shark genomes provide insights into elasmobranch evolution and the origin of vertebrates.</title>
        <authorList>
            <person name="Hara Y"/>
            <person name="Yamaguchi K"/>
            <person name="Onimaru K"/>
            <person name="Kadota M"/>
            <person name="Koyanagi M"/>
            <person name="Keeley SD"/>
            <person name="Tatsumi K"/>
            <person name="Tanaka K"/>
            <person name="Motone F"/>
            <person name="Kageyama Y"/>
            <person name="Nozu R"/>
            <person name="Adachi N"/>
            <person name="Nishimura O"/>
            <person name="Nakagawa R"/>
            <person name="Tanegashima C"/>
            <person name="Kiyatake I"/>
            <person name="Matsumoto R"/>
            <person name="Murakumo K"/>
            <person name="Nishida K"/>
            <person name="Terakita A"/>
            <person name="Kuratani S"/>
            <person name="Sato K"/>
            <person name="Hyodo S Kuraku.S."/>
        </authorList>
    </citation>
    <scope>NUCLEOTIDE SEQUENCE [LARGE SCALE GENOMIC DNA]</scope>
</reference>
<gene>
    <name evidence="1" type="ORF">scyTo_0016908</name>
</gene>
<dbReference type="STRING" id="75743.A0A401Q134"/>
<proteinExistence type="predicted"/>
<dbReference type="PANTHER" id="PTHR36682">
    <property type="entry name" value="RAB15 EFFECTOR PROTEIN"/>
    <property type="match status" value="1"/>
</dbReference>
<dbReference type="GO" id="GO:0001881">
    <property type="term" value="P:receptor recycling"/>
    <property type="evidence" value="ECO:0007669"/>
    <property type="project" value="InterPro"/>
</dbReference>
<dbReference type="Pfam" id="PF15208">
    <property type="entry name" value="Rab15_effector"/>
    <property type="match status" value="1"/>
</dbReference>
<dbReference type="InterPro" id="IPR027985">
    <property type="entry name" value="Rab15_effector"/>
</dbReference>